<evidence type="ECO:0000256" key="5">
    <source>
        <dbReference type="ARBA" id="ARBA00023049"/>
    </source>
</evidence>
<dbReference type="CDD" id="cd09609">
    <property type="entry name" value="M3B_PepF"/>
    <property type="match status" value="1"/>
</dbReference>
<dbReference type="PANTHER" id="PTHR11804">
    <property type="entry name" value="PROTEASE M3 THIMET OLIGOPEPTIDASE-RELATED"/>
    <property type="match status" value="1"/>
</dbReference>
<dbReference type="Pfam" id="PF01432">
    <property type="entry name" value="Peptidase_M3"/>
    <property type="match status" value="1"/>
</dbReference>
<keyword evidence="2 6" id="KW-0479">Metal-binding</keyword>
<evidence type="ECO:0000259" key="8">
    <source>
        <dbReference type="Pfam" id="PF08439"/>
    </source>
</evidence>
<evidence type="ECO:0000256" key="4">
    <source>
        <dbReference type="ARBA" id="ARBA00022833"/>
    </source>
</evidence>
<organism evidence="9 10">
    <name type="scientific">Erysipelothrix inopinata</name>
    <dbReference type="NCBI Taxonomy" id="225084"/>
    <lineage>
        <taxon>Bacteria</taxon>
        <taxon>Bacillati</taxon>
        <taxon>Bacillota</taxon>
        <taxon>Erysipelotrichia</taxon>
        <taxon>Erysipelotrichales</taxon>
        <taxon>Erysipelotrichaceae</taxon>
        <taxon>Erysipelothrix</taxon>
    </lineage>
</organism>
<keyword evidence="3 6" id="KW-0378">Hydrolase</keyword>
<dbReference type="Gene3D" id="1.10.1370.20">
    <property type="entry name" value="Oligoendopeptidase f, C-terminal domain"/>
    <property type="match status" value="1"/>
</dbReference>
<dbReference type="NCBIfam" id="TIGR00181">
    <property type="entry name" value="pepF"/>
    <property type="match status" value="1"/>
</dbReference>
<dbReference type="Pfam" id="PF08439">
    <property type="entry name" value="Peptidase_M3_N"/>
    <property type="match status" value="1"/>
</dbReference>
<dbReference type="InterPro" id="IPR013647">
    <property type="entry name" value="OligopepF_N_dom"/>
</dbReference>
<feature type="domain" description="Peptidase M3A/M3B catalytic" evidence="7">
    <location>
        <begin position="200"/>
        <end position="579"/>
    </location>
</feature>
<accession>A0A7G9RWC8</accession>
<dbReference type="InterPro" id="IPR001567">
    <property type="entry name" value="Pept_M3A_M3B_dom"/>
</dbReference>
<evidence type="ECO:0000256" key="1">
    <source>
        <dbReference type="ARBA" id="ARBA00022670"/>
    </source>
</evidence>
<evidence type="ECO:0000313" key="10">
    <source>
        <dbReference type="Proteomes" id="UP000515928"/>
    </source>
</evidence>
<evidence type="ECO:0000256" key="2">
    <source>
        <dbReference type="ARBA" id="ARBA00022723"/>
    </source>
</evidence>
<dbReference type="PANTHER" id="PTHR11804:SF45">
    <property type="entry name" value="SIMILAR TO OLIGOENDOPEPTIDASE"/>
    <property type="match status" value="1"/>
</dbReference>
<evidence type="ECO:0000256" key="3">
    <source>
        <dbReference type="ARBA" id="ARBA00022801"/>
    </source>
</evidence>
<proteinExistence type="inferred from homology"/>
<dbReference type="SUPFAM" id="SSF55486">
    <property type="entry name" value="Metalloproteases ('zincins'), catalytic domain"/>
    <property type="match status" value="1"/>
</dbReference>
<keyword evidence="10" id="KW-1185">Reference proteome</keyword>
<dbReference type="GO" id="GO:0006518">
    <property type="term" value="P:peptide metabolic process"/>
    <property type="evidence" value="ECO:0007669"/>
    <property type="project" value="TreeGrafter"/>
</dbReference>
<feature type="domain" description="Oligopeptidase F N-terminal" evidence="8">
    <location>
        <begin position="112"/>
        <end position="177"/>
    </location>
</feature>
<dbReference type="Proteomes" id="UP000515928">
    <property type="component" value="Chromosome"/>
</dbReference>
<comment type="cofactor">
    <cofactor evidence="6">
        <name>Zn(2+)</name>
        <dbReference type="ChEBI" id="CHEBI:29105"/>
    </cofactor>
    <text evidence="6">Binds 1 zinc ion.</text>
</comment>
<keyword evidence="4 6" id="KW-0862">Zinc</keyword>
<name>A0A7G9RWC8_9FIRM</name>
<keyword evidence="5 6" id="KW-0482">Metalloprotease</keyword>
<protein>
    <recommendedName>
        <fullName evidence="6">Oligopeptidase F</fullName>
        <ecNumber evidence="6">3.4.24.-</ecNumber>
    </recommendedName>
</protein>
<keyword evidence="1 6" id="KW-0645">Protease</keyword>
<reference evidence="9 10" key="1">
    <citation type="submission" date="2020-08" db="EMBL/GenBank/DDBJ databases">
        <title>Genome sequence of Erysipelothrix inopinata DSM 15511T.</title>
        <authorList>
            <person name="Hyun D.-W."/>
            <person name="Bae J.-W."/>
        </authorList>
    </citation>
    <scope>NUCLEOTIDE SEQUENCE [LARGE SCALE GENOMIC DNA]</scope>
    <source>
        <strain evidence="9 10">DSM 15511</strain>
    </source>
</reference>
<dbReference type="InterPro" id="IPR004438">
    <property type="entry name" value="Peptidase_M3B"/>
</dbReference>
<evidence type="ECO:0000259" key="7">
    <source>
        <dbReference type="Pfam" id="PF01432"/>
    </source>
</evidence>
<dbReference type="RefSeq" id="WP_187533037.1">
    <property type="nucleotide sequence ID" value="NZ_CBCSHU010000002.1"/>
</dbReference>
<evidence type="ECO:0000313" key="9">
    <source>
        <dbReference type="EMBL" id="QNN59903.1"/>
    </source>
</evidence>
<comment type="similarity">
    <text evidence="6">Belongs to the peptidase M3B family.</text>
</comment>
<sequence>MKLRNEVDKALTWDLSSLYENNTEYEKALSECIDTISSFNKKYQGTLVTPEAINKALDEYRTILEMITRLATYNSLNVSSDQTDEATMQRMGTFQIKIGEAQNKLTFLNVEIKKNPESVLREAQNLSNENKLYLEDLIREIPHDLDESVEDALSQLSNVLNAPYNTYNRSKLADLKFDNFEVDGQEYANSFVAFENEWEYEPNHAVRRAAYDSFYTQLGNYQHTFAAIYQTKVQTEKTLATLKGFDSVIDYLLFDQKVSRDMYDRQIDLITKEFAPHMRRYARHLKDVHNLDTMTFSDLKIPVDPDFEPSITPEKSREYLLDGLSILGEDYLEMINTAFDDRWIDFPQNVGKSTGAFCSSPYNVHPYVLISWTERMREVFVLAHELGHAGHFYLAGQNQNIFDTRASLYFIEAPSTMNELIVANDLLNKANDDRFRRWVIASMISRTYYHNFVTHLLEAAYQREVYNRVDQGLPLSANVLNTIMKDVYTDFWGEDVEIQDYVGLTWMRQPHYYMGLYPYTYSAGLTISTASYQKVKEDPSKIEDWKEVLKAGGTKTPLELAKMMDIDLSTDKPLLDTIQFLADLIDEMIALHDKI</sequence>
<dbReference type="EMBL" id="CP060715">
    <property type="protein sequence ID" value="QNN59903.1"/>
    <property type="molecule type" value="Genomic_DNA"/>
</dbReference>
<dbReference type="GO" id="GO:0006508">
    <property type="term" value="P:proteolysis"/>
    <property type="evidence" value="ECO:0007669"/>
    <property type="project" value="UniProtKB-KW"/>
</dbReference>
<dbReference type="InterPro" id="IPR045090">
    <property type="entry name" value="Pept_M3A_M3B"/>
</dbReference>
<dbReference type="InterPro" id="IPR034009">
    <property type="entry name" value="M3B_PepF_4"/>
</dbReference>
<evidence type="ECO:0000256" key="6">
    <source>
        <dbReference type="RuleBase" id="RU368091"/>
    </source>
</evidence>
<dbReference type="InterPro" id="IPR042088">
    <property type="entry name" value="OligoPept_F_C"/>
</dbReference>
<dbReference type="KEGG" id="eio:H9L01_05785"/>
<dbReference type="GO" id="GO:0046872">
    <property type="term" value="F:metal ion binding"/>
    <property type="evidence" value="ECO:0007669"/>
    <property type="project" value="UniProtKB-UniRule"/>
</dbReference>
<dbReference type="EC" id="3.4.24.-" evidence="6"/>
<dbReference type="Gene3D" id="1.20.140.70">
    <property type="entry name" value="Oligopeptidase f, N-terminal domain"/>
    <property type="match status" value="1"/>
</dbReference>
<comment type="function">
    <text evidence="6">Has oligopeptidase activity and degrades a variety of small bioactive peptides.</text>
</comment>
<dbReference type="GO" id="GO:0004222">
    <property type="term" value="F:metalloendopeptidase activity"/>
    <property type="evidence" value="ECO:0007669"/>
    <property type="project" value="UniProtKB-UniRule"/>
</dbReference>
<gene>
    <name evidence="9" type="primary">pepF</name>
    <name evidence="9" type="ORF">H9L01_05785</name>
</gene>
<dbReference type="AlphaFoldDB" id="A0A7G9RWC8"/>